<evidence type="ECO:0000256" key="13">
    <source>
        <dbReference type="ARBA" id="ARBA00023098"/>
    </source>
</evidence>
<dbReference type="OMA" id="VMKWFGG"/>
<dbReference type="InterPro" id="IPR013786">
    <property type="entry name" value="AcylCoA_DH/ox_N"/>
</dbReference>
<keyword evidence="7 27" id="KW-0285">Flavoprotein</keyword>
<dbReference type="FunFam" id="2.40.110.10:FF:000001">
    <property type="entry name" value="Acyl-CoA dehydrogenase, mitochondrial"/>
    <property type="match status" value="1"/>
</dbReference>
<dbReference type="InterPro" id="IPR046373">
    <property type="entry name" value="Acyl-CoA_Oxase/DH_mid-dom_sf"/>
</dbReference>
<evidence type="ECO:0000256" key="2">
    <source>
        <dbReference type="ARBA" id="ARBA00004305"/>
    </source>
</evidence>
<dbReference type="GO" id="GO:0005759">
    <property type="term" value="C:mitochondrial matrix"/>
    <property type="evidence" value="ECO:0007669"/>
    <property type="project" value="UniProtKB-SubCell"/>
</dbReference>
<keyword evidence="14" id="KW-0496">Mitochondrion</keyword>
<dbReference type="OrthoDB" id="10254877at2759"/>
<keyword evidence="8 27" id="KW-0274">FAD</keyword>
<dbReference type="InterPro" id="IPR009075">
    <property type="entry name" value="AcylCo_DH/oxidase_C"/>
</dbReference>
<feature type="domain" description="Acyl-CoA dehydrogenase/oxidase C-terminal" evidence="28">
    <location>
        <begin position="265"/>
        <end position="411"/>
    </location>
</feature>
<comment type="catalytic activity">
    <reaction evidence="21">
        <text>valproyl-CoA + oxidized [electron-transfer flavoprotein] + H(+) = (2E)-2-propylpent-2-enoyl-CoA + reduced [electron-transfer flavoprotein]</text>
        <dbReference type="Rhea" id="RHEA:65344"/>
        <dbReference type="Rhea" id="RHEA-COMP:10685"/>
        <dbReference type="Rhea" id="RHEA-COMP:10686"/>
        <dbReference type="ChEBI" id="CHEBI:15378"/>
        <dbReference type="ChEBI" id="CHEBI:57692"/>
        <dbReference type="ChEBI" id="CHEBI:58307"/>
        <dbReference type="ChEBI" id="CHEBI:156457"/>
        <dbReference type="ChEBI" id="CHEBI:156458"/>
    </reaction>
    <physiologicalReaction direction="left-to-right" evidence="21">
        <dbReference type="Rhea" id="RHEA:65345"/>
    </physiologicalReaction>
</comment>
<evidence type="ECO:0000256" key="12">
    <source>
        <dbReference type="ARBA" id="ARBA00023002"/>
    </source>
</evidence>
<keyword evidence="13" id="KW-0443">Lipid metabolism</keyword>
<dbReference type="Pfam" id="PF00441">
    <property type="entry name" value="Acyl-CoA_dh_1"/>
    <property type="match status" value="1"/>
</dbReference>
<comment type="pathway">
    <text evidence="3">Lipid metabolism; mitochondrial fatty acid beta-oxidation.</text>
</comment>
<feature type="domain" description="Acyl-CoA dehydrogenase/oxidase N-terminal" evidence="30">
    <location>
        <begin position="43"/>
        <end position="153"/>
    </location>
</feature>
<evidence type="ECO:0000256" key="9">
    <source>
        <dbReference type="ARBA" id="ARBA00022832"/>
    </source>
</evidence>
<comment type="subunit">
    <text evidence="5">Homotetramer.</text>
</comment>
<evidence type="ECO:0000256" key="1">
    <source>
        <dbReference type="ARBA" id="ARBA00001974"/>
    </source>
</evidence>
<dbReference type="STRING" id="32264.T1KX06"/>
<protein>
    <recommendedName>
        <fullName evidence="17">Short/branched chain specific acyl-CoA dehydrogenase, mitochondrial</fullName>
        <ecNumber evidence="16">1.3.8.5</ecNumber>
    </recommendedName>
    <alternativeName>
        <fullName evidence="19">2-methyl branched chain acyl-CoA dehydrogenase</fullName>
    </alternativeName>
    <alternativeName>
        <fullName evidence="18">2-methylbutyryl-coenzyme A dehydrogenase</fullName>
    </alternativeName>
</protein>
<comment type="catalytic activity">
    <reaction evidence="20">
        <text>2-methylbutanoyl-CoA + oxidized [electron-transfer flavoprotein] + H(+) = (2E)-2-methylbut-2-enoyl-CoA + reduced [electron-transfer flavoprotein]</text>
        <dbReference type="Rhea" id="RHEA:43780"/>
        <dbReference type="Rhea" id="RHEA-COMP:10685"/>
        <dbReference type="Rhea" id="RHEA-COMP:10686"/>
        <dbReference type="ChEBI" id="CHEBI:15378"/>
        <dbReference type="ChEBI" id="CHEBI:57336"/>
        <dbReference type="ChEBI" id="CHEBI:57337"/>
        <dbReference type="ChEBI" id="CHEBI:57692"/>
        <dbReference type="ChEBI" id="CHEBI:58307"/>
        <dbReference type="EC" id="1.3.8.5"/>
    </reaction>
    <physiologicalReaction direction="left-to-right" evidence="20">
        <dbReference type="Rhea" id="RHEA:43781"/>
    </physiologicalReaction>
</comment>
<evidence type="ECO:0000256" key="24">
    <source>
        <dbReference type="ARBA" id="ARBA00049192"/>
    </source>
</evidence>
<evidence type="ECO:0000256" key="25">
    <source>
        <dbReference type="ARBA" id="ARBA00049552"/>
    </source>
</evidence>
<dbReference type="InterPro" id="IPR036250">
    <property type="entry name" value="AcylCo_DH-like_C"/>
</dbReference>
<accession>T1KX06</accession>
<dbReference type="GO" id="GO:0003853">
    <property type="term" value="F:short-chain 2-methyl fatty acyl-CoA dehydrogenase activity"/>
    <property type="evidence" value="ECO:0007669"/>
    <property type="project" value="UniProtKB-EC"/>
</dbReference>
<evidence type="ECO:0000256" key="20">
    <source>
        <dbReference type="ARBA" id="ARBA00048235"/>
    </source>
</evidence>
<keyword evidence="11" id="KW-0007">Acetylation</keyword>
<evidence type="ECO:0000313" key="31">
    <source>
        <dbReference type="EnsemblMetazoa" id="tetur25g00680.1"/>
    </source>
</evidence>
<dbReference type="GO" id="GO:0050660">
    <property type="term" value="F:flavin adenine dinucleotide binding"/>
    <property type="evidence" value="ECO:0007669"/>
    <property type="project" value="InterPro"/>
</dbReference>
<dbReference type="SUPFAM" id="SSF56645">
    <property type="entry name" value="Acyl-CoA dehydrogenase NM domain-like"/>
    <property type="match status" value="1"/>
</dbReference>
<name>T1KX06_TETUR</name>
<dbReference type="Pfam" id="PF02770">
    <property type="entry name" value="Acyl-CoA_dh_M"/>
    <property type="match status" value="1"/>
</dbReference>
<dbReference type="Proteomes" id="UP000015104">
    <property type="component" value="Unassembled WGS sequence"/>
</dbReference>
<keyword evidence="9" id="KW-0276">Fatty acid metabolism</keyword>
<dbReference type="AlphaFoldDB" id="T1KX06"/>
<evidence type="ECO:0000259" key="28">
    <source>
        <dbReference type="Pfam" id="PF00441"/>
    </source>
</evidence>
<evidence type="ECO:0000256" key="23">
    <source>
        <dbReference type="ARBA" id="ARBA00049096"/>
    </source>
</evidence>
<dbReference type="HOGENOM" id="CLU_018204_0_0_1"/>
<evidence type="ECO:0000313" key="32">
    <source>
        <dbReference type="Proteomes" id="UP000015104"/>
    </source>
</evidence>
<evidence type="ECO:0000256" key="21">
    <source>
        <dbReference type="ARBA" id="ARBA00048307"/>
    </source>
</evidence>
<dbReference type="PROSITE" id="PS00073">
    <property type="entry name" value="ACYL_COA_DH_2"/>
    <property type="match status" value="1"/>
</dbReference>
<evidence type="ECO:0000256" key="4">
    <source>
        <dbReference type="ARBA" id="ARBA00009347"/>
    </source>
</evidence>
<dbReference type="PIRSF" id="PIRSF016578">
    <property type="entry name" value="HsaA"/>
    <property type="match status" value="1"/>
</dbReference>
<evidence type="ECO:0000256" key="17">
    <source>
        <dbReference type="ARBA" id="ARBA00039850"/>
    </source>
</evidence>
<comment type="catalytic activity">
    <reaction evidence="22">
        <text>(2R)-2-methylbutanoyl-CoA + oxidized [electron-transfer flavoprotein] + H(+) = ethylacryloyl-CoA + reduced [electron-transfer flavoprotein]</text>
        <dbReference type="Rhea" id="RHEA:65296"/>
        <dbReference type="Rhea" id="RHEA-COMP:10685"/>
        <dbReference type="Rhea" id="RHEA-COMP:10686"/>
        <dbReference type="ChEBI" id="CHEBI:15378"/>
        <dbReference type="ChEBI" id="CHEBI:57692"/>
        <dbReference type="ChEBI" id="CHEBI:58307"/>
        <dbReference type="ChEBI" id="CHEBI:156439"/>
        <dbReference type="ChEBI" id="CHEBI:156440"/>
    </reaction>
    <physiologicalReaction direction="left-to-right" evidence="22">
        <dbReference type="Rhea" id="RHEA:65297"/>
    </physiologicalReaction>
</comment>
<dbReference type="EnsemblMetazoa" id="tetur25g00680.1">
    <property type="protein sequence ID" value="tetur25g00680.1"/>
    <property type="gene ID" value="tetur25g00680"/>
</dbReference>
<evidence type="ECO:0000256" key="18">
    <source>
        <dbReference type="ARBA" id="ARBA00041537"/>
    </source>
</evidence>
<evidence type="ECO:0000256" key="6">
    <source>
        <dbReference type="ARBA" id="ARBA00022553"/>
    </source>
</evidence>
<dbReference type="Gene3D" id="1.20.140.10">
    <property type="entry name" value="Butyryl-CoA Dehydrogenase, subunit A, domain 3"/>
    <property type="match status" value="1"/>
</dbReference>
<comment type="catalytic activity">
    <reaction evidence="24">
        <text>hexanoyl-CoA + oxidized [electron-transfer flavoprotein] + H(+) = (2E)-hexenoyl-CoA + reduced [electron-transfer flavoprotein]</text>
        <dbReference type="Rhea" id="RHEA:43464"/>
        <dbReference type="Rhea" id="RHEA-COMP:10685"/>
        <dbReference type="Rhea" id="RHEA-COMP:10686"/>
        <dbReference type="ChEBI" id="CHEBI:15378"/>
        <dbReference type="ChEBI" id="CHEBI:57692"/>
        <dbReference type="ChEBI" id="CHEBI:58307"/>
        <dbReference type="ChEBI" id="CHEBI:62077"/>
        <dbReference type="ChEBI" id="CHEBI:62620"/>
    </reaction>
    <physiologicalReaction direction="left-to-right" evidence="24">
        <dbReference type="Rhea" id="RHEA:43465"/>
    </physiologicalReaction>
</comment>
<comment type="cofactor">
    <cofactor evidence="1 27">
        <name>FAD</name>
        <dbReference type="ChEBI" id="CHEBI:57692"/>
    </cofactor>
</comment>
<evidence type="ECO:0000256" key="3">
    <source>
        <dbReference type="ARBA" id="ARBA00005198"/>
    </source>
</evidence>
<evidence type="ECO:0000256" key="10">
    <source>
        <dbReference type="ARBA" id="ARBA00022946"/>
    </source>
</evidence>
<comment type="subcellular location">
    <subcellularLocation>
        <location evidence="2">Mitochondrion matrix</location>
    </subcellularLocation>
</comment>
<evidence type="ECO:0000256" key="16">
    <source>
        <dbReference type="ARBA" id="ARBA00039036"/>
    </source>
</evidence>
<dbReference type="InterPro" id="IPR009100">
    <property type="entry name" value="AcylCoA_DH/oxidase_NM_dom_sf"/>
</dbReference>
<comment type="similarity">
    <text evidence="4 27">Belongs to the acyl-CoA dehydrogenase family.</text>
</comment>
<proteinExistence type="inferred from homology"/>
<keyword evidence="12 27" id="KW-0560">Oxidoreductase</keyword>
<evidence type="ECO:0000259" key="29">
    <source>
        <dbReference type="Pfam" id="PF02770"/>
    </source>
</evidence>
<dbReference type="FunFam" id="1.10.540.10:FF:000012">
    <property type="entry name" value="Acyl-CoA dehydrogenase short/branched chain"/>
    <property type="match status" value="1"/>
</dbReference>
<reference evidence="32" key="1">
    <citation type="submission" date="2011-08" db="EMBL/GenBank/DDBJ databases">
        <authorList>
            <person name="Rombauts S."/>
        </authorList>
    </citation>
    <scope>NUCLEOTIDE SEQUENCE</scope>
    <source>
        <strain evidence="32">London</strain>
    </source>
</reference>
<dbReference type="eggNOG" id="KOG0139">
    <property type="taxonomic scope" value="Eukaryota"/>
</dbReference>
<evidence type="ECO:0000256" key="27">
    <source>
        <dbReference type="RuleBase" id="RU362125"/>
    </source>
</evidence>
<dbReference type="FunFam" id="1.20.140.10:FF:000002">
    <property type="entry name" value="Acyl-CoA dehydrogenase short/branched chain"/>
    <property type="match status" value="1"/>
</dbReference>
<comment type="catalytic activity">
    <reaction evidence="23">
        <text>butanoyl-CoA + oxidized [electron-transfer flavoprotein] + H(+) = (2E)-butenoyl-CoA + reduced [electron-transfer flavoprotein]</text>
        <dbReference type="Rhea" id="RHEA:24004"/>
        <dbReference type="Rhea" id="RHEA-COMP:10685"/>
        <dbReference type="Rhea" id="RHEA-COMP:10686"/>
        <dbReference type="ChEBI" id="CHEBI:15378"/>
        <dbReference type="ChEBI" id="CHEBI:57332"/>
        <dbReference type="ChEBI" id="CHEBI:57371"/>
        <dbReference type="ChEBI" id="CHEBI:57692"/>
        <dbReference type="ChEBI" id="CHEBI:58307"/>
    </reaction>
    <physiologicalReaction direction="left-to-right" evidence="23">
        <dbReference type="Rhea" id="RHEA:24005"/>
    </physiologicalReaction>
</comment>
<evidence type="ECO:0000256" key="11">
    <source>
        <dbReference type="ARBA" id="ARBA00022990"/>
    </source>
</evidence>
<feature type="domain" description="Acyl-CoA oxidase/dehydrogenase middle" evidence="29">
    <location>
        <begin position="158"/>
        <end position="253"/>
    </location>
</feature>
<gene>
    <name evidence="31" type="primary">107368037</name>
</gene>
<dbReference type="GO" id="GO:0006631">
    <property type="term" value="P:fatty acid metabolic process"/>
    <property type="evidence" value="ECO:0007669"/>
    <property type="project" value="UniProtKB-KW"/>
</dbReference>
<reference evidence="31" key="2">
    <citation type="submission" date="2015-06" db="UniProtKB">
        <authorList>
            <consortium name="EnsemblMetazoa"/>
        </authorList>
    </citation>
    <scope>IDENTIFICATION</scope>
</reference>
<evidence type="ECO:0000256" key="5">
    <source>
        <dbReference type="ARBA" id="ARBA00011881"/>
    </source>
</evidence>
<evidence type="ECO:0000256" key="19">
    <source>
        <dbReference type="ARBA" id="ARBA00042821"/>
    </source>
</evidence>
<dbReference type="KEGG" id="tut:107368037"/>
<keyword evidence="10" id="KW-0809">Transit peptide</keyword>
<comment type="catalytic activity">
    <reaction evidence="25">
        <text>(2S)-2-methylbutanoyl-CoA + oxidized [electron-transfer flavoprotein] + H(+) = (2E)-2-methylbut-2-enoyl-CoA + reduced [electron-transfer flavoprotein]</text>
        <dbReference type="Rhea" id="RHEA:48256"/>
        <dbReference type="Rhea" id="RHEA-COMP:10685"/>
        <dbReference type="Rhea" id="RHEA-COMP:10686"/>
        <dbReference type="ChEBI" id="CHEBI:15378"/>
        <dbReference type="ChEBI" id="CHEBI:57337"/>
        <dbReference type="ChEBI" id="CHEBI:57692"/>
        <dbReference type="ChEBI" id="CHEBI:58307"/>
        <dbReference type="ChEBI" id="CHEBI:88166"/>
    </reaction>
    <physiologicalReaction direction="left-to-right" evidence="25">
        <dbReference type="Rhea" id="RHEA:48257"/>
    </physiologicalReaction>
</comment>
<dbReference type="Gene3D" id="1.10.540.10">
    <property type="entry name" value="Acyl-CoA dehydrogenase/oxidase, N-terminal domain"/>
    <property type="match status" value="1"/>
</dbReference>
<dbReference type="Gene3D" id="2.40.110.10">
    <property type="entry name" value="Butyryl-CoA Dehydrogenase, subunit A, domain 2"/>
    <property type="match status" value="1"/>
</dbReference>
<dbReference type="InterPro" id="IPR037069">
    <property type="entry name" value="AcylCoA_DH/ox_N_sf"/>
</dbReference>
<evidence type="ECO:0000259" key="30">
    <source>
        <dbReference type="Pfam" id="PF02771"/>
    </source>
</evidence>
<organism evidence="31 32">
    <name type="scientific">Tetranychus urticae</name>
    <name type="common">Two-spotted spider mite</name>
    <dbReference type="NCBI Taxonomy" id="32264"/>
    <lineage>
        <taxon>Eukaryota</taxon>
        <taxon>Metazoa</taxon>
        <taxon>Ecdysozoa</taxon>
        <taxon>Arthropoda</taxon>
        <taxon>Chelicerata</taxon>
        <taxon>Arachnida</taxon>
        <taxon>Acari</taxon>
        <taxon>Acariformes</taxon>
        <taxon>Trombidiformes</taxon>
        <taxon>Prostigmata</taxon>
        <taxon>Eleutherengona</taxon>
        <taxon>Raphignathae</taxon>
        <taxon>Tetranychoidea</taxon>
        <taxon>Tetranychidae</taxon>
        <taxon>Tetranychus</taxon>
    </lineage>
</organism>
<dbReference type="GO" id="GO:0046395">
    <property type="term" value="P:carboxylic acid catabolic process"/>
    <property type="evidence" value="ECO:0007669"/>
    <property type="project" value="UniProtKB-ARBA"/>
</dbReference>
<dbReference type="SUPFAM" id="SSF47203">
    <property type="entry name" value="Acyl-CoA dehydrogenase C-terminal domain-like"/>
    <property type="match status" value="1"/>
</dbReference>
<evidence type="ECO:0000256" key="8">
    <source>
        <dbReference type="ARBA" id="ARBA00022827"/>
    </source>
</evidence>
<evidence type="ECO:0000256" key="22">
    <source>
        <dbReference type="ARBA" id="ARBA00048592"/>
    </source>
</evidence>
<sequence>MAFLNTFRQLNSKTASLRQLLVGPTKRTMATNQFNHPVSIAITEDEASIQSMINKMCQDIVAPRTQRMDEVAKLDKEVIDALFKNGLMGVDVDQKYGGTGASFLATILAVEELAKFDPSVSIIMDVQNTLCISTFKKYASEEQKQKYLPRLCKDTIASFALSEPESGSDAFALKTRAEDKGDHFVINGGKCWITNAGEAEVFLVFANVDPSKGYKGISCFILERGMPGFTIGKPENKLGIRASSTCSLSFEDVKVPKENVVGQIGHGYKYAIGILNEGRIGIGAQMIGLAQGCFDYSVKYSLERKQFGQPIFEFQGMQHQISVVASQLRAARLLVYDAARAREAGADVVLEGAIAKYYASEVATATTSKCIEWMGGVGFTKDYPIEKYYRDCKIGCIYEGTTNIQLNTIAKLIKPFYAQ</sequence>
<dbReference type="InterPro" id="IPR006091">
    <property type="entry name" value="Acyl-CoA_Oxase/DH_mid-dom"/>
</dbReference>
<dbReference type="PROSITE" id="PS00072">
    <property type="entry name" value="ACYL_COA_DH_1"/>
    <property type="match status" value="1"/>
</dbReference>
<keyword evidence="32" id="KW-1185">Reference proteome</keyword>
<dbReference type="CDD" id="cd01158">
    <property type="entry name" value="SCAD_SBCAD"/>
    <property type="match status" value="1"/>
</dbReference>
<comment type="catalytic activity">
    <reaction evidence="26">
        <text>2-methylpropanoyl-CoA + oxidized [electron-transfer flavoprotein] + H(+) = 2-methylpropenoyl-CoA + reduced [electron-transfer flavoprotein]</text>
        <dbReference type="Rhea" id="RHEA:44180"/>
        <dbReference type="Rhea" id="RHEA-COMP:10685"/>
        <dbReference type="Rhea" id="RHEA-COMP:10686"/>
        <dbReference type="ChEBI" id="CHEBI:15378"/>
        <dbReference type="ChEBI" id="CHEBI:57338"/>
        <dbReference type="ChEBI" id="CHEBI:57692"/>
        <dbReference type="ChEBI" id="CHEBI:58307"/>
        <dbReference type="ChEBI" id="CHEBI:62500"/>
    </reaction>
    <physiologicalReaction direction="left-to-right" evidence="26">
        <dbReference type="Rhea" id="RHEA:44181"/>
    </physiologicalReaction>
</comment>
<comment type="pathway">
    <text evidence="15">Amino-acid degradation; L-isoleucine degradation.</text>
</comment>
<evidence type="ECO:0000256" key="7">
    <source>
        <dbReference type="ARBA" id="ARBA00022630"/>
    </source>
</evidence>
<dbReference type="PANTHER" id="PTHR43884">
    <property type="entry name" value="ACYL-COA DEHYDROGENASE"/>
    <property type="match status" value="1"/>
</dbReference>
<evidence type="ECO:0000256" key="15">
    <source>
        <dbReference type="ARBA" id="ARBA00037895"/>
    </source>
</evidence>
<dbReference type="PANTHER" id="PTHR43884:SF1">
    <property type="entry name" value="SHORT_BRANCHED CHAIN SPECIFIC ACYL-COA DEHYDROGENASE, MITOCHONDRIAL"/>
    <property type="match status" value="1"/>
</dbReference>
<dbReference type="Pfam" id="PF02771">
    <property type="entry name" value="Acyl-CoA_dh_N"/>
    <property type="match status" value="1"/>
</dbReference>
<evidence type="ECO:0000256" key="14">
    <source>
        <dbReference type="ARBA" id="ARBA00023128"/>
    </source>
</evidence>
<evidence type="ECO:0000256" key="26">
    <source>
        <dbReference type="ARBA" id="ARBA00051903"/>
    </source>
</evidence>
<dbReference type="EMBL" id="CAEY01000675">
    <property type="status" value="NOT_ANNOTATED_CDS"/>
    <property type="molecule type" value="Genomic_DNA"/>
</dbReference>
<dbReference type="EC" id="1.3.8.5" evidence="16"/>
<keyword evidence="6" id="KW-0597">Phosphoprotein</keyword>
<dbReference type="InterPro" id="IPR006089">
    <property type="entry name" value="Acyl-CoA_DH_CS"/>
</dbReference>